<reference evidence="5 6" key="1">
    <citation type="submission" date="2017-12" db="EMBL/GenBank/DDBJ databases">
        <title>Hemimetabolous genomes reveal molecular basis of termite eusociality.</title>
        <authorList>
            <person name="Harrison M.C."/>
            <person name="Jongepier E."/>
            <person name="Robertson H.M."/>
            <person name="Arning N."/>
            <person name="Bitard-Feildel T."/>
            <person name="Chao H."/>
            <person name="Childers C.P."/>
            <person name="Dinh H."/>
            <person name="Doddapaneni H."/>
            <person name="Dugan S."/>
            <person name="Gowin J."/>
            <person name="Greiner C."/>
            <person name="Han Y."/>
            <person name="Hu H."/>
            <person name="Hughes D.S.T."/>
            <person name="Huylmans A.-K."/>
            <person name="Kemena C."/>
            <person name="Kremer L.P.M."/>
            <person name="Lee S.L."/>
            <person name="Lopez-Ezquerra A."/>
            <person name="Mallet L."/>
            <person name="Monroy-Kuhn J.M."/>
            <person name="Moser A."/>
            <person name="Murali S.C."/>
            <person name="Muzny D.M."/>
            <person name="Otani S."/>
            <person name="Piulachs M.-D."/>
            <person name="Poelchau M."/>
            <person name="Qu J."/>
            <person name="Schaub F."/>
            <person name="Wada-Katsumata A."/>
            <person name="Worley K.C."/>
            <person name="Xie Q."/>
            <person name="Ylla G."/>
            <person name="Poulsen M."/>
            <person name="Gibbs R.A."/>
            <person name="Schal C."/>
            <person name="Richards S."/>
            <person name="Belles X."/>
            <person name="Korb J."/>
            <person name="Bornberg-Bauer E."/>
        </authorList>
    </citation>
    <scope>NUCLEOTIDE SEQUENCE [LARGE SCALE GENOMIC DNA]</scope>
    <source>
        <tissue evidence="5">Whole body</tissue>
    </source>
</reference>
<dbReference type="SUPFAM" id="SSF50978">
    <property type="entry name" value="WD40 repeat-like"/>
    <property type="match status" value="2"/>
</dbReference>
<evidence type="ECO:0000259" key="4">
    <source>
        <dbReference type="Pfam" id="PF17908"/>
    </source>
</evidence>
<dbReference type="InterPro" id="IPR001680">
    <property type="entry name" value="WD40_rpt"/>
</dbReference>
<evidence type="ECO:0000313" key="6">
    <source>
        <dbReference type="Proteomes" id="UP000235965"/>
    </source>
</evidence>
<keyword evidence="1 3" id="KW-0853">WD repeat</keyword>
<dbReference type="PROSITE" id="PS50294">
    <property type="entry name" value="WD_REPEATS_REGION"/>
    <property type="match status" value="2"/>
</dbReference>
<dbReference type="Pfam" id="PF17908">
    <property type="entry name" value="APAF1_C"/>
    <property type="match status" value="1"/>
</dbReference>
<dbReference type="InterPro" id="IPR041452">
    <property type="entry name" value="APAF1_C"/>
</dbReference>
<name>A0A2J7QXZ7_9NEOP</name>
<dbReference type="OrthoDB" id="1357022at2759"/>
<feature type="repeat" description="WD" evidence="3">
    <location>
        <begin position="640"/>
        <end position="662"/>
    </location>
</feature>
<dbReference type="PROSITE" id="PS50082">
    <property type="entry name" value="WD_REPEATS_2"/>
    <property type="match status" value="5"/>
</dbReference>
<keyword evidence="6" id="KW-1185">Reference proteome</keyword>
<dbReference type="PANTHER" id="PTHR19879">
    <property type="entry name" value="TRANSCRIPTION INITIATION FACTOR TFIID"/>
    <property type="match status" value="1"/>
</dbReference>
<sequence length="901" mass="100011">MWSEFPNLYLDLEFIGAKLKITGPGDLLVDYKKYGSFITGGDEQLVSVLKDFEQFIQSRGLDLHKYQDIDIVQCGLQEHRNSYVYKKALKIANGRPSKLYLQFLLDQGNLPQPDTLSVNEEVFAACFTSKENKILTSNGNGTINLWDMEYARILYTFQGHRQRILHLELSPDRTQFLSCSEDATVKLWKLEGSVCKNRTEEEFDEHGFSVKTPSPRMRQDNWKNMFSSDTVGDRSYKTFSDHQTGVLYATFSYTGDEVMSCSSDGSVKVWNCETGIVRLTFQVPSPGSFANSCIFSEDSSMIFFGGNDSVVYVYDNDTGHLISRFETCGCVIAILGTADNEIAVVTDNSVCLWRWETGDKPCSSVNAQDLLKERSHNVIHSNKKAVNTSTLELSVVMQNIVSEELDQSTYSGYTCATLSQDHLYIIVGASDSCIRVWDIEERRLVKEYLSHNGRVRCLDTFYGGSYQLLLCGSDDKAIKVWHIEPAEPEQETKLQQNFDAVWDGNSTDQCIPLLAALDNRNKLQLLRGRNIVTETVPERVAVKSCRLSSCGQFLVYGCCDGSVKMFEVKSKSTAVIIKLSGAVHYLQICNNNDLTVIAADENNSLKVWKGKPNETGSVVTCAGQTDVVVQCFLVSMNQKLLSCAQDGSVKIWDVITGNLIDVLAGRITQTFVTMADLSSNEDLLVLCYTSGSFLLRSLTLLPHPPYVEVQDNYSFQLDDSIRSCKLSHDALLLALGQDTGNIIIWDVTNTVILGTLHLHKSCVHNLLFSPPAAVAGALLISPPPIVLVSVADQIGWWDVSRLATGSCIQQRRMSSGQRRRRRSGSSPKILIKPLGESSNGCVKTEYLADVWFGKEGPKGKTELLGCVKLLGREASKVSANSNFSAFATVDASGIVYLMKVL</sequence>
<organism evidence="5 6">
    <name type="scientific">Cryptotermes secundus</name>
    <dbReference type="NCBI Taxonomy" id="105785"/>
    <lineage>
        <taxon>Eukaryota</taxon>
        <taxon>Metazoa</taxon>
        <taxon>Ecdysozoa</taxon>
        <taxon>Arthropoda</taxon>
        <taxon>Hexapoda</taxon>
        <taxon>Insecta</taxon>
        <taxon>Pterygota</taxon>
        <taxon>Neoptera</taxon>
        <taxon>Polyneoptera</taxon>
        <taxon>Dictyoptera</taxon>
        <taxon>Blattodea</taxon>
        <taxon>Blattoidea</taxon>
        <taxon>Termitoidae</taxon>
        <taxon>Kalotermitidae</taxon>
        <taxon>Cryptotermitinae</taxon>
        <taxon>Cryptotermes</taxon>
    </lineage>
</organism>
<gene>
    <name evidence="5" type="ORF">B7P43_G03237</name>
</gene>
<dbReference type="InterPro" id="IPR020472">
    <property type="entry name" value="WD40_PAC1"/>
</dbReference>
<dbReference type="SMART" id="SM00320">
    <property type="entry name" value="WD40"/>
    <property type="match status" value="12"/>
</dbReference>
<dbReference type="Pfam" id="PF00400">
    <property type="entry name" value="WD40"/>
    <property type="match status" value="6"/>
</dbReference>
<evidence type="ECO:0000256" key="2">
    <source>
        <dbReference type="ARBA" id="ARBA00022737"/>
    </source>
</evidence>
<feature type="repeat" description="WD" evidence="3">
    <location>
        <begin position="157"/>
        <end position="191"/>
    </location>
</feature>
<evidence type="ECO:0000256" key="1">
    <source>
        <dbReference type="ARBA" id="ARBA00022574"/>
    </source>
</evidence>
<dbReference type="STRING" id="105785.A0A2J7QXZ7"/>
<dbReference type="AlphaFoldDB" id="A0A2J7QXZ7"/>
<proteinExistence type="predicted"/>
<dbReference type="PRINTS" id="PR00320">
    <property type="entry name" value="GPROTEINBRPT"/>
</dbReference>
<protein>
    <recommendedName>
        <fullName evidence="4">APAF-1 helical domain-containing protein</fullName>
    </recommendedName>
</protein>
<feature type="repeat" description="WD" evidence="3">
    <location>
        <begin position="115"/>
        <end position="156"/>
    </location>
</feature>
<dbReference type="InterPro" id="IPR015943">
    <property type="entry name" value="WD40/YVTN_repeat-like_dom_sf"/>
</dbReference>
<accession>A0A2J7QXZ7</accession>
<dbReference type="Gene3D" id="2.130.10.10">
    <property type="entry name" value="YVTN repeat-like/Quinoprotein amine dehydrogenase"/>
    <property type="match status" value="5"/>
</dbReference>
<dbReference type="InParanoid" id="A0A2J7QXZ7"/>
<dbReference type="Proteomes" id="UP000235965">
    <property type="component" value="Unassembled WGS sequence"/>
</dbReference>
<feature type="domain" description="APAF-1 helical" evidence="4">
    <location>
        <begin position="1"/>
        <end position="93"/>
    </location>
</feature>
<keyword evidence="2" id="KW-0677">Repeat</keyword>
<feature type="repeat" description="WD" evidence="3">
    <location>
        <begin position="239"/>
        <end position="280"/>
    </location>
</feature>
<dbReference type="EMBL" id="NEVH01009370">
    <property type="protein sequence ID" value="PNF33456.1"/>
    <property type="molecule type" value="Genomic_DNA"/>
</dbReference>
<feature type="repeat" description="WD" evidence="3">
    <location>
        <begin position="424"/>
        <end position="447"/>
    </location>
</feature>
<dbReference type="Gene3D" id="1.25.40.370">
    <property type="match status" value="1"/>
</dbReference>
<dbReference type="InterPro" id="IPR036322">
    <property type="entry name" value="WD40_repeat_dom_sf"/>
</dbReference>
<evidence type="ECO:0000313" key="5">
    <source>
        <dbReference type="EMBL" id="PNF33456.1"/>
    </source>
</evidence>
<dbReference type="InterPro" id="IPR019775">
    <property type="entry name" value="WD40_repeat_CS"/>
</dbReference>
<comment type="caution">
    <text evidence="5">The sequence shown here is derived from an EMBL/GenBank/DDBJ whole genome shotgun (WGS) entry which is preliminary data.</text>
</comment>
<dbReference type="PANTHER" id="PTHR19879:SF9">
    <property type="entry name" value="TRANSCRIPTION INITIATION FACTOR TFIID SUBUNIT 5"/>
    <property type="match status" value="1"/>
</dbReference>
<evidence type="ECO:0000256" key="3">
    <source>
        <dbReference type="PROSITE-ProRule" id="PRU00221"/>
    </source>
</evidence>
<dbReference type="PROSITE" id="PS00678">
    <property type="entry name" value="WD_REPEATS_1"/>
    <property type="match status" value="2"/>
</dbReference>